<dbReference type="InterPro" id="IPR050667">
    <property type="entry name" value="PPR-containing_protein"/>
</dbReference>
<dbReference type="PANTHER" id="PTHR47939:SF13">
    <property type="entry name" value="OS03G0201400 PROTEIN"/>
    <property type="match status" value="1"/>
</dbReference>
<dbReference type="OrthoDB" id="1194417at2759"/>
<dbReference type="InterPro" id="IPR002885">
    <property type="entry name" value="PPR_rpt"/>
</dbReference>
<keyword evidence="2" id="KW-0677">Repeat</keyword>
<dbReference type="Pfam" id="PF01535">
    <property type="entry name" value="PPR"/>
    <property type="match status" value="3"/>
</dbReference>
<evidence type="ECO:0008006" key="5">
    <source>
        <dbReference type="Google" id="ProtNLM"/>
    </source>
</evidence>
<reference evidence="3" key="1">
    <citation type="submission" date="2019-07" db="EMBL/GenBank/DDBJ databases">
        <authorList>
            <person name="Dittberner H."/>
        </authorList>
    </citation>
    <scope>NUCLEOTIDE SEQUENCE [LARGE SCALE GENOMIC DNA]</scope>
</reference>
<dbReference type="Proteomes" id="UP000489600">
    <property type="component" value="Unassembled WGS sequence"/>
</dbReference>
<dbReference type="InterPro" id="IPR011990">
    <property type="entry name" value="TPR-like_helical_dom_sf"/>
</dbReference>
<keyword evidence="4" id="KW-1185">Reference proteome</keyword>
<comment type="similarity">
    <text evidence="1">Belongs to the PPR family. P subfamily.</text>
</comment>
<organism evidence="3 4">
    <name type="scientific">Arabis nemorensis</name>
    <dbReference type="NCBI Taxonomy" id="586526"/>
    <lineage>
        <taxon>Eukaryota</taxon>
        <taxon>Viridiplantae</taxon>
        <taxon>Streptophyta</taxon>
        <taxon>Embryophyta</taxon>
        <taxon>Tracheophyta</taxon>
        <taxon>Spermatophyta</taxon>
        <taxon>Magnoliopsida</taxon>
        <taxon>eudicotyledons</taxon>
        <taxon>Gunneridae</taxon>
        <taxon>Pentapetalae</taxon>
        <taxon>rosids</taxon>
        <taxon>malvids</taxon>
        <taxon>Brassicales</taxon>
        <taxon>Brassicaceae</taxon>
        <taxon>Arabideae</taxon>
        <taxon>Arabis</taxon>
    </lineage>
</organism>
<dbReference type="PANTHER" id="PTHR47939">
    <property type="entry name" value="MEMBRANE-ASSOCIATED SALT-INDUCIBLE PROTEIN-LIKE"/>
    <property type="match status" value="1"/>
</dbReference>
<accession>A0A565BYD6</accession>
<dbReference type="AlphaFoldDB" id="A0A565BYD6"/>
<evidence type="ECO:0000313" key="3">
    <source>
        <dbReference type="EMBL" id="VVB06359.1"/>
    </source>
</evidence>
<protein>
    <recommendedName>
        <fullName evidence="5">Pentacotripeptide-repeat region of PRORP domain-containing protein</fullName>
    </recommendedName>
</protein>
<name>A0A565BYD6_9BRAS</name>
<evidence type="ECO:0000313" key="4">
    <source>
        <dbReference type="Proteomes" id="UP000489600"/>
    </source>
</evidence>
<dbReference type="EMBL" id="CABITT030000005">
    <property type="protein sequence ID" value="VVB06359.1"/>
    <property type="molecule type" value="Genomic_DNA"/>
</dbReference>
<proteinExistence type="inferred from homology"/>
<comment type="caution">
    <text evidence="3">The sequence shown here is derived from an EMBL/GenBank/DDBJ whole genome shotgun (WGS) entry which is preliminary data.</text>
</comment>
<evidence type="ECO:0000256" key="2">
    <source>
        <dbReference type="ARBA" id="ARBA00022737"/>
    </source>
</evidence>
<evidence type="ECO:0000256" key="1">
    <source>
        <dbReference type="ARBA" id="ARBA00007626"/>
    </source>
</evidence>
<dbReference type="Gene3D" id="1.25.40.10">
    <property type="entry name" value="Tetratricopeptide repeat domain"/>
    <property type="match status" value="1"/>
</dbReference>
<gene>
    <name evidence="3" type="ORF">ANE_LOCUS16803</name>
</gene>
<sequence>MFRTVCRTGMVGEVPDLLGSMKEDGVNLDQTMSKVLLDSLIRLGKYDSALGVLDYMEELGDCLNPVLYDSVLIALVKKNELRLALSIFFKLLEASDINSETGGVSVSYLPGTIAVNSRYAGGVGRSKKSRYENGIQKGY</sequence>